<dbReference type="CDD" id="cd01657">
    <property type="entry name" value="Ribosomal_L7_archeal_euk"/>
    <property type="match status" value="1"/>
</dbReference>
<dbReference type="InterPro" id="IPR016082">
    <property type="entry name" value="Ribosomal_uL30_ferredoxin-like"/>
</dbReference>
<dbReference type="InterPro" id="IPR035808">
    <property type="entry name" value="Ribosomal_uL30_euk_arc"/>
</dbReference>
<dbReference type="FunFam" id="3.30.1390.20:FF:000003">
    <property type="entry name" value="60S ribosomal protein L7"/>
    <property type="match status" value="1"/>
</dbReference>
<accession>A0A816TJM9</accession>
<feature type="domain" description="Large ribosomal subunit protein uL30-like ferredoxin-like fold" evidence="4">
    <location>
        <begin position="97"/>
        <end position="147"/>
    </location>
</feature>
<dbReference type="PROSITE" id="PS00634">
    <property type="entry name" value="RIBOSOMAL_L30"/>
    <property type="match status" value="1"/>
</dbReference>
<comment type="similarity">
    <text evidence="1">Belongs to the universal ribosomal protein uL30 family.</text>
</comment>
<gene>
    <name evidence="6" type="ORF">MBJ925_LOCUS21452</name>
</gene>
<evidence type="ECO:0000259" key="5">
    <source>
        <dbReference type="Pfam" id="PF08079"/>
    </source>
</evidence>
<evidence type="ECO:0000259" key="4">
    <source>
        <dbReference type="Pfam" id="PF00327"/>
    </source>
</evidence>
<organism evidence="6 7">
    <name type="scientific">Rotaria magnacalcarata</name>
    <dbReference type="NCBI Taxonomy" id="392030"/>
    <lineage>
        <taxon>Eukaryota</taxon>
        <taxon>Metazoa</taxon>
        <taxon>Spiralia</taxon>
        <taxon>Gnathifera</taxon>
        <taxon>Rotifera</taxon>
        <taxon>Eurotatoria</taxon>
        <taxon>Bdelloidea</taxon>
        <taxon>Philodinida</taxon>
        <taxon>Philodinidae</taxon>
        <taxon>Rotaria</taxon>
    </lineage>
</organism>
<protein>
    <recommendedName>
        <fullName evidence="8">Ribosomal protein L7</fullName>
    </recommendedName>
</protein>
<dbReference type="GO" id="GO:0003735">
    <property type="term" value="F:structural constituent of ribosome"/>
    <property type="evidence" value="ECO:0007669"/>
    <property type="project" value="TreeGrafter"/>
</dbReference>
<evidence type="ECO:0000313" key="7">
    <source>
        <dbReference type="Proteomes" id="UP000663824"/>
    </source>
</evidence>
<dbReference type="EMBL" id="CAJNRE010010800">
    <property type="protein sequence ID" value="CAF2096167.1"/>
    <property type="molecule type" value="Genomic_DNA"/>
</dbReference>
<evidence type="ECO:0000256" key="1">
    <source>
        <dbReference type="ARBA" id="ARBA00007594"/>
    </source>
</evidence>
<dbReference type="InterPro" id="IPR028994">
    <property type="entry name" value="Integrin_alpha_N"/>
</dbReference>
<dbReference type="PANTHER" id="PTHR11524:SF16">
    <property type="entry name" value="LARGE RIBOSOMAL SUBUNIT PROTEIN UL30"/>
    <property type="match status" value="1"/>
</dbReference>
<dbReference type="GO" id="GO:0003723">
    <property type="term" value="F:RNA binding"/>
    <property type="evidence" value="ECO:0007669"/>
    <property type="project" value="InterPro"/>
</dbReference>
<feature type="domain" description="Large ribosomal subunit protein uL30 N-terminal eukaryotes" evidence="5">
    <location>
        <begin position="21"/>
        <end position="92"/>
    </location>
</feature>
<dbReference type="Proteomes" id="UP000663824">
    <property type="component" value="Unassembled WGS sequence"/>
</dbReference>
<sequence length="563" mass="63867">MPEVVKKANTSTTPKKAVQKVPEVLLKKRKLYADLKARRLRAQVQAVKDKKYKRLLIFKRAEKYASEYRKKERDLIRLKRSAKIRNNYHVDAEPALAFVMRIRGIRGVHPRVKQVLRLFRLRQINNGVFVKLNKATIQMLRIAEPYIAWGYPNLKSVRELIYKRGFGKVNKQRIPLSDNSVIERNLGKQNIICMEDLVHEIFTVGDSFKKASNFLWPFKLNNPKGGWRKKANHFADGGDFGNREQYINRLLPKVARSQIQKLEKFFLKIGRSANPDAYTVSALLGLDTIHVANQASCSNGSGSHPYAIDSSDFNNDGVLDHMIANSAHATIDIRSGHGNGTFIEESTYPADNGLSPQSNDKGSFINETVYSVDYGSHPCFIKVNSFNKDNRIDLAIVNRGTSTVDVLLSFDYRKFRIYSSFVIGLNCCLRSVGIGNFNNDSLLDVDAANEITNNVGILLGYDNRNFKPQKTYSTRDDSTPHSITAADFNREYYLDITVVNSDSKNVLVFYRYGNGSFGNPKSYSLGYNVRLYSVTVGNLNKDSWIDMTTVNYGTDNVDIFLHM</sequence>
<proteinExistence type="inferred from homology"/>
<dbReference type="InterPro" id="IPR018038">
    <property type="entry name" value="Ribosomal_uL30_CS"/>
</dbReference>
<dbReference type="SUPFAM" id="SSF55129">
    <property type="entry name" value="Ribosomal protein L30p/L7e"/>
    <property type="match status" value="1"/>
</dbReference>
<dbReference type="PANTHER" id="PTHR11524">
    <property type="entry name" value="60S RIBOSOMAL PROTEIN L7"/>
    <property type="match status" value="1"/>
</dbReference>
<evidence type="ECO:0000256" key="3">
    <source>
        <dbReference type="ARBA" id="ARBA00023274"/>
    </source>
</evidence>
<dbReference type="GO" id="GO:0022625">
    <property type="term" value="C:cytosolic large ribosomal subunit"/>
    <property type="evidence" value="ECO:0007669"/>
    <property type="project" value="TreeGrafter"/>
</dbReference>
<evidence type="ECO:0008006" key="8">
    <source>
        <dbReference type="Google" id="ProtNLM"/>
    </source>
</evidence>
<comment type="caution">
    <text evidence="6">The sequence shown here is derived from an EMBL/GenBank/DDBJ whole genome shotgun (WGS) entry which is preliminary data.</text>
</comment>
<dbReference type="InterPro" id="IPR036919">
    <property type="entry name" value="Ribo_uL30_ferredoxin-like_sf"/>
</dbReference>
<dbReference type="InterPro" id="IPR039699">
    <property type="entry name" value="Ribosomal_uL30"/>
</dbReference>
<reference evidence="6" key="1">
    <citation type="submission" date="2021-02" db="EMBL/GenBank/DDBJ databases">
        <authorList>
            <person name="Nowell W R."/>
        </authorList>
    </citation>
    <scope>NUCLEOTIDE SEQUENCE</scope>
</reference>
<name>A0A816TJM9_9BILA</name>
<dbReference type="Gene3D" id="3.30.1390.20">
    <property type="entry name" value="Ribosomal protein L30, ferredoxin-like fold domain"/>
    <property type="match status" value="1"/>
</dbReference>
<dbReference type="GO" id="GO:0000463">
    <property type="term" value="P:maturation of LSU-rRNA from tricistronic rRNA transcript (SSU-rRNA, 5.8S rRNA, LSU-rRNA)"/>
    <property type="evidence" value="ECO:0007669"/>
    <property type="project" value="TreeGrafter"/>
</dbReference>
<dbReference type="InterPro" id="IPR012988">
    <property type="entry name" value="Ribosomal_uL30_N_euk"/>
</dbReference>
<dbReference type="SUPFAM" id="SSF69318">
    <property type="entry name" value="Integrin alpha N-terminal domain"/>
    <property type="match status" value="1"/>
</dbReference>
<dbReference type="NCBIfam" id="TIGR01310">
    <property type="entry name" value="uL30_euk"/>
    <property type="match status" value="1"/>
</dbReference>
<dbReference type="Pfam" id="PF00327">
    <property type="entry name" value="Ribosomal_L30"/>
    <property type="match status" value="1"/>
</dbReference>
<keyword evidence="2" id="KW-0689">Ribosomal protein</keyword>
<keyword evidence="3" id="KW-0687">Ribonucleoprotein</keyword>
<dbReference type="InterPro" id="IPR005998">
    <property type="entry name" value="Ribosomal_uL30_euk"/>
</dbReference>
<dbReference type="Pfam" id="PF08079">
    <property type="entry name" value="Ribosomal_L30_N"/>
    <property type="match status" value="1"/>
</dbReference>
<evidence type="ECO:0000256" key="2">
    <source>
        <dbReference type="ARBA" id="ARBA00022980"/>
    </source>
</evidence>
<dbReference type="AlphaFoldDB" id="A0A816TJM9"/>
<evidence type="ECO:0000313" key="6">
    <source>
        <dbReference type="EMBL" id="CAF2096167.1"/>
    </source>
</evidence>